<dbReference type="NCBIfam" id="TIGR00173">
    <property type="entry name" value="menD"/>
    <property type="match status" value="1"/>
</dbReference>
<dbReference type="GO" id="GO:0030976">
    <property type="term" value="F:thiamine pyrophosphate binding"/>
    <property type="evidence" value="ECO:0007669"/>
    <property type="project" value="UniProtKB-UniRule"/>
</dbReference>
<dbReference type="AlphaFoldDB" id="A0A660L3E2"/>
<dbReference type="InterPro" id="IPR004433">
    <property type="entry name" value="MenaQ_synth_MenD"/>
</dbReference>
<comment type="function">
    <text evidence="7">Catalyzes the thiamine diphosphate-dependent decarboxylation of 2-oxoglutarate and the subsequent addition of the resulting succinic semialdehyde-thiamine pyrophosphate anion to isochorismate to yield 2-succinyl-5-enolpyruvyl-6-hydroxy-3-cyclohexene-1-carboxylate (SEPHCHC).</text>
</comment>
<comment type="subunit">
    <text evidence="7">Homodimer.</text>
</comment>
<dbReference type="InterPro" id="IPR011766">
    <property type="entry name" value="TPP_enzyme_TPP-bd"/>
</dbReference>
<comment type="cofactor">
    <cofactor evidence="7">
        <name>Mg(2+)</name>
        <dbReference type="ChEBI" id="CHEBI:18420"/>
    </cofactor>
    <cofactor evidence="7">
        <name>Mn(2+)</name>
        <dbReference type="ChEBI" id="CHEBI:29035"/>
    </cofactor>
</comment>
<evidence type="ECO:0000256" key="6">
    <source>
        <dbReference type="ARBA" id="ARBA00023211"/>
    </source>
</evidence>
<dbReference type="GO" id="GO:0009234">
    <property type="term" value="P:menaquinone biosynthetic process"/>
    <property type="evidence" value="ECO:0007669"/>
    <property type="project" value="UniProtKB-UniRule"/>
</dbReference>
<dbReference type="CDD" id="cd07037">
    <property type="entry name" value="TPP_PYR_MenD"/>
    <property type="match status" value="1"/>
</dbReference>
<proteinExistence type="inferred from homology"/>
<dbReference type="InterPro" id="IPR029035">
    <property type="entry name" value="DHS-like_NAD/FAD-binding_dom"/>
</dbReference>
<feature type="domain" description="Menaquinone biosynthesis protein MenD middle" evidence="10">
    <location>
        <begin position="223"/>
        <end position="400"/>
    </location>
</feature>
<evidence type="ECO:0000313" key="12">
    <source>
        <dbReference type="Proteomes" id="UP000278962"/>
    </source>
</evidence>
<dbReference type="Pfam" id="PF02776">
    <property type="entry name" value="TPP_enzyme_N"/>
    <property type="match status" value="1"/>
</dbReference>
<dbReference type="InterPro" id="IPR032264">
    <property type="entry name" value="MenD_middle"/>
</dbReference>
<dbReference type="InterPro" id="IPR029061">
    <property type="entry name" value="THDP-binding"/>
</dbReference>
<dbReference type="EMBL" id="RBIL01000002">
    <property type="protein sequence ID" value="RKQ87734.1"/>
    <property type="molecule type" value="Genomic_DNA"/>
</dbReference>
<evidence type="ECO:0000256" key="2">
    <source>
        <dbReference type="ARBA" id="ARBA00022679"/>
    </source>
</evidence>
<dbReference type="Proteomes" id="UP000278962">
    <property type="component" value="Unassembled WGS sequence"/>
</dbReference>
<comment type="pathway">
    <text evidence="7">Quinol/quinone metabolism; menaquinone biosynthesis.</text>
</comment>
<evidence type="ECO:0000256" key="5">
    <source>
        <dbReference type="ARBA" id="ARBA00023052"/>
    </source>
</evidence>
<dbReference type="InterPro" id="IPR012001">
    <property type="entry name" value="Thiamin_PyroP_enz_TPP-bd_dom"/>
</dbReference>
<dbReference type="GO" id="GO:0070204">
    <property type="term" value="F:2-succinyl-5-enolpyruvyl-6-hydroxy-3-cyclohexene-1-carboxylic-acid synthase activity"/>
    <property type="evidence" value="ECO:0007669"/>
    <property type="project" value="UniProtKB-UniRule"/>
</dbReference>
<evidence type="ECO:0000259" key="9">
    <source>
        <dbReference type="Pfam" id="PF02776"/>
    </source>
</evidence>
<comment type="cofactor">
    <cofactor evidence="7">
        <name>thiamine diphosphate</name>
        <dbReference type="ChEBI" id="CHEBI:58937"/>
    </cofactor>
    <text evidence="7">Binds 1 thiamine pyrophosphate per subunit.</text>
</comment>
<keyword evidence="6 7" id="KW-0464">Manganese</keyword>
<dbReference type="UniPathway" id="UPA00079"/>
<keyword evidence="2 7" id="KW-0808">Transferase</keyword>
<feature type="domain" description="Thiamine pyrophosphate enzyme N-terminal TPP-binding" evidence="9">
    <location>
        <begin position="13"/>
        <end position="122"/>
    </location>
</feature>
<dbReference type="RefSeq" id="WP_121256541.1">
    <property type="nucleotide sequence ID" value="NZ_RBIL01000002.1"/>
</dbReference>
<reference evidence="11 12" key="1">
    <citation type="submission" date="2018-10" db="EMBL/GenBank/DDBJ databases">
        <title>Genomic Encyclopedia of Archaeal and Bacterial Type Strains, Phase II (KMG-II): from individual species to whole genera.</title>
        <authorList>
            <person name="Goeker M."/>
        </authorList>
    </citation>
    <scope>NUCLEOTIDE SEQUENCE [LARGE SCALE GENOMIC DNA]</scope>
    <source>
        <strain evidence="11 12">DSM 14954</strain>
    </source>
</reference>
<comment type="similarity">
    <text evidence="7">Belongs to the TPP enzyme family. MenD subfamily.</text>
</comment>
<evidence type="ECO:0000259" key="8">
    <source>
        <dbReference type="Pfam" id="PF02775"/>
    </source>
</evidence>
<dbReference type="Pfam" id="PF16582">
    <property type="entry name" value="TPP_enzyme_M_2"/>
    <property type="match status" value="1"/>
</dbReference>
<dbReference type="PANTHER" id="PTHR42916">
    <property type="entry name" value="2-SUCCINYL-5-ENOLPYRUVYL-6-HYDROXY-3-CYCLOHEXENE-1-CARBOXYLATE SYNTHASE"/>
    <property type="match status" value="1"/>
</dbReference>
<dbReference type="GO" id="GO:0000287">
    <property type="term" value="F:magnesium ion binding"/>
    <property type="evidence" value="ECO:0007669"/>
    <property type="project" value="UniProtKB-UniRule"/>
</dbReference>
<protein>
    <recommendedName>
        <fullName evidence="7">2-succinyl-5-enolpyruvyl-6-hydroxy-3-cyclohexene-1-carboxylate synthase</fullName>
        <shortName evidence="7">SEPHCHC synthase</shortName>
        <ecNumber evidence="7">2.2.1.9</ecNumber>
    </recommendedName>
    <alternativeName>
        <fullName evidence="7">Menaquinone biosynthesis protein MenD</fullName>
    </alternativeName>
</protein>
<dbReference type="Gene3D" id="3.40.50.970">
    <property type="match status" value="2"/>
</dbReference>
<name>A0A660L3E2_9ACTN</name>
<accession>A0A660L3E2</accession>
<evidence type="ECO:0000259" key="10">
    <source>
        <dbReference type="Pfam" id="PF16582"/>
    </source>
</evidence>
<gene>
    <name evidence="7" type="primary">menD</name>
    <name evidence="11" type="ORF">C8N24_5763</name>
</gene>
<dbReference type="PANTHER" id="PTHR42916:SF1">
    <property type="entry name" value="PROTEIN PHYLLO, CHLOROPLASTIC"/>
    <property type="match status" value="1"/>
</dbReference>
<sequence length="575" mass="61048">MPGTDTYLCLRPFVDELVRCGLRDACTSPGSRSTPLALTFAWEPRVRATSHLDERCAAFFGLGLAKATGVPAALVCTSGTAAANYAPAVHEAYEARVPLIVLTADRPPELREIGAGQTINQTGLFGSAAKWFFEVDDFPASPGRVRWLRQLACRAFWTALDGRPGPVHLNFSFREPLIPDGESGVPEDDVVPGRADARPWVVRPRAPRLPADELIDSLRDQIKRAARPVIVAGRSERDPRLGAALDAFAERVAIPLLADPLSGARRGPAAVAHYDALLRSSEFAEAHVPDLVLRVGDLPTSKPLRAWLASSGAEQISFDAETAWQDPDGSVGTIVSTNVRSTLAALGSVMGKKRGDRSWLEGWHAADRAAAGAIATALGDELNEPRVSAELGSVLPDSAVMVVASSMPVRDVETFFPARPSSFRVLSNRGANGIDGTVSTAFGVAAAGHGPTVLLIGDVALAHDVGGLIAAGRLGLKLVIVLIDNDGGGIFNFLPSAGQGQPFVDHIATPHGLDFAHAADLYGLGWERVADVPAFRDALSRALTADRTTIICVRTSRDDNVALHRRVWESVRAAT</sequence>
<dbReference type="UniPathway" id="UPA01057">
    <property type="reaction ID" value="UER00164"/>
</dbReference>
<keyword evidence="4 7" id="KW-0460">Magnesium</keyword>
<comment type="caution">
    <text evidence="11">The sequence shown here is derived from an EMBL/GenBank/DDBJ whole genome shotgun (WGS) entry which is preliminary data.</text>
</comment>
<comment type="catalytic activity">
    <reaction evidence="7">
        <text>isochorismate + 2-oxoglutarate + H(+) = 5-enolpyruvoyl-6-hydroxy-2-succinyl-cyclohex-3-ene-1-carboxylate + CO2</text>
        <dbReference type="Rhea" id="RHEA:25593"/>
        <dbReference type="ChEBI" id="CHEBI:15378"/>
        <dbReference type="ChEBI" id="CHEBI:16526"/>
        <dbReference type="ChEBI" id="CHEBI:16810"/>
        <dbReference type="ChEBI" id="CHEBI:29780"/>
        <dbReference type="ChEBI" id="CHEBI:58818"/>
        <dbReference type="EC" id="2.2.1.9"/>
    </reaction>
</comment>
<dbReference type="SUPFAM" id="SSF52518">
    <property type="entry name" value="Thiamin diphosphate-binding fold (THDP-binding)"/>
    <property type="match status" value="2"/>
</dbReference>
<dbReference type="Pfam" id="PF02775">
    <property type="entry name" value="TPP_enzyme_C"/>
    <property type="match status" value="1"/>
</dbReference>
<evidence type="ECO:0000256" key="3">
    <source>
        <dbReference type="ARBA" id="ARBA00022723"/>
    </source>
</evidence>
<keyword evidence="5 7" id="KW-0786">Thiamine pyrophosphate</keyword>
<evidence type="ECO:0000256" key="7">
    <source>
        <dbReference type="HAMAP-Rule" id="MF_01659"/>
    </source>
</evidence>
<organism evidence="11 12">
    <name type="scientific">Solirubrobacter pauli</name>
    <dbReference type="NCBI Taxonomy" id="166793"/>
    <lineage>
        <taxon>Bacteria</taxon>
        <taxon>Bacillati</taxon>
        <taxon>Actinomycetota</taxon>
        <taxon>Thermoleophilia</taxon>
        <taxon>Solirubrobacterales</taxon>
        <taxon>Solirubrobacteraceae</taxon>
        <taxon>Solirubrobacter</taxon>
    </lineage>
</organism>
<comment type="pathway">
    <text evidence="7">Quinol/quinone metabolism; 1,4-dihydroxy-2-naphthoate biosynthesis; 1,4-dihydroxy-2-naphthoate from chorismate: step 2/7.</text>
</comment>
<dbReference type="GO" id="GO:0030145">
    <property type="term" value="F:manganese ion binding"/>
    <property type="evidence" value="ECO:0007669"/>
    <property type="project" value="UniProtKB-UniRule"/>
</dbReference>
<feature type="domain" description="Thiamine pyrophosphate enzyme TPP-binding" evidence="8">
    <location>
        <begin position="424"/>
        <end position="551"/>
    </location>
</feature>
<dbReference type="PIRSF" id="PIRSF004983">
    <property type="entry name" value="MenD"/>
    <property type="match status" value="1"/>
</dbReference>
<dbReference type="OrthoDB" id="9791859at2"/>
<evidence type="ECO:0000313" key="11">
    <source>
        <dbReference type="EMBL" id="RKQ87734.1"/>
    </source>
</evidence>
<dbReference type="EC" id="2.2.1.9" evidence="7"/>
<dbReference type="HAMAP" id="MF_01659">
    <property type="entry name" value="MenD"/>
    <property type="match status" value="1"/>
</dbReference>
<keyword evidence="12" id="KW-1185">Reference proteome</keyword>
<dbReference type="CDD" id="cd02009">
    <property type="entry name" value="TPP_SHCHC_synthase"/>
    <property type="match status" value="1"/>
</dbReference>
<keyword evidence="1 7" id="KW-0474">Menaquinone biosynthesis</keyword>
<evidence type="ECO:0000256" key="1">
    <source>
        <dbReference type="ARBA" id="ARBA00022428"/>
    </source>
</evidence>
<keyword evidence="3 7" id="KW-0479">Metal-binding</keyword>
<dbReference type="SUPFAM" id="SSF52467">
    <property type="entry name" value="DHS-like NAD/FAD-binding domain"/>
    <property type="match status" value="1"/>
</dbReference>
<dbReference type="Gene3D" id="3.40.50.1220">
    <property type="entry name" value="TPP-binding domain"/>
    <property type="match status" value="1"/>
</dbReference>
<evidence type="ECO:0000256" key="4">
    <source>
        <dbReference type="ARBA" id="ARBA00022842"/>
    </source>
</evidence>